<accession>A0ABS9ZB90</accession>
<dbReference type="SUPFAM" id="SSF52343">
    <property type="entry name" value="Ferredoxin reductase-like, C-terminal NADP-linked domain"/>
    <property type="match status" value="1"/>
</dbReference>
<evidence type="ECO:0000313" key="4">
    <source>
        <dbReference type="EMBL" id="MCI4684988.1"/>
    </source>
</evidence>
<dbReference type="InterPro" id="IPR008333">
    <property type="entry name" value="Cbr1-like_FAD-bd_dom"/>
</dbReference>
<reference evidence="4" key="1">
    <citation type="journal article" date="2022" name="ISME J.">
        <title>Identification of active gaseous-alkane degraders at natural gas seeps.</title>
        <authorList>
            <person name="Farhan Ul Haque M."/>
            <person name="Hernandez M."/>
            <person name="Crombie A.T."/>
            <person name="Murrell J.C."/>
        </authorList>
    </citation>
    <scope>NUCLEOTIDE SEQUENCE</scope>
    <source>
        <strain evidence="4">PC2</strain>
    </source>
</reference>
<dbReference type="Gene3D" id="3.10.20.30">
    <property type="match status" value="1"/>
</dbReference>
<dbReference type="Gene3D" id="2.40.30.10">
    <property type="entry name" value="Translation factors"/>
    <property type="match status" value="1"/>
</dbReference>
<dbReference type="PRINTS" id="PR00371">
    <property type="entry name" value="FPNCR"/>
</dbReference>
<comment type="cofactor">
    <cofactor evidence="1">
        <name>[2Fe-2S] cluster</name>
        <dbReference type="ChEBI" id="CHEBI:190135"/>
    </cofactor>
</comment>
<dbReference type="InterPro" id="IPR006058">
    <property type="entry name" value="2Fe2S_fd_BS"/>
</dbReference>
<gene>
    <name evidence="4" type="ORF">K2U94_19850</name>
</gene>
<dbReference type="InterPro" id="IPR050415">
    <property type="entry name" value="MRET"/>
</dbReference>
<dbReference type="PANTHER" id="PTHR47354:SF5">
    <property type="entry name" value="PROTEIN RFBI"/>
    <property type="match status" value="1"/>
</dbReference>
<dbReference type="InterPro" id="IPR001041">
    <property type="entry name" value="2Fe-2S_ferredoxin-type"/>
</dbReference>
<dbReference type="Gene3D" id="3.40.50.80">
    <property type="entry name" value="Nucleotide-binding domain of ferredoxin-NADP reductase (FNR) module"/>
    <property type="match status" value="1"/>
</dbReference>
<dbReference type="EMBL" id="JAIVFP010000002">
    <property type="protein sequence ID" value="MCI4684988.1"/>
    <property type="molecule type" value="Genomic_DNA"/>
</dbReference>
<dbReference type="InterPro" id="IPR001433">
    <property type="entry name" value="OxRdtase_FAD/NAD-bd"/>
</dbReference>
<dbReference type="CDD" id="cd00207">
    <property type="entry name" value="fer2"/>
    <property type="match status" value="1"/>
</dbReference>
<protein>
    <submittedName>
        <fullName evidence="4">2Fe-2S iron-sulfur cluster binding domain-containing protein</fullName>
    </submittedName>
</protein>
<dbReference type="InterPro" id="IPR017938">
    <property type="entry name" value="Riboflavin_synthase-like_b-brl"/>
</dbReference>
<organism evidence="4 5">
    <name type="scientific">Candidatus Rhodoblastus alkanivorans</name>
    <dbReference type="NCBI Taxonomy" id="2954117"/>
    <lineage>
        <taxon>Bacteria</taxon>
        <taxon>Pseudomonadati</taxon>
        <taxon>Pseudomonadota</taxon>
        <taxon>Alphaproteobacteria</taxon>
        <taxon>Hyphomicrobiales</taxon>
        <taxon>Rhodoblastaceae</taxon>
        <taxon>Rhodoblastus</taxon>
    </lineage>
</organism>
<evidence type="ECO:0000256" key="1">
    <source>
        <dbReference type="ARBA" id="ARBA00034078"/>
    </source>
</evidence>
<dbReference type="PANTHER" id="PTHR47354">
    <property type="entry name" value="NADH OXIDOREDUCTASE HCR"/>
    <property type="match status" value="1"/>
</dbReference>
<dbReference type="SUPFAM" id="SSF63380">
    <property type="entry name" value="Riboflavin synthase domain-like"/>
    <property type="match status" value="1"/>
</dbReference>
<dbReference type="RefSeq" id="WP_243069012.1">
    <property type="nucleotide sequence ID" value="NZ_JAIVFK010000018.1"/>
</dbReference>
<comment type="caution">
    <text evidence="4">The sequence shown here is derived from an EMBL/GenBank/DDBJ whole genome shotgun (WGS) entry which is preliminary data.</text>
</comment>
<dbReference type="InterPro" id="IPR012675">
    <property type="entry name" value="Beta-grasp_dom_sf"/>
</dbReference>
<feature type="domain" description="2Fe-2S ferredoxin-type" evidence="2">
    <location>
        <begin position="5"/>
        <end position="99"/>
    </location>
</feature>
<evidence type="ECO:0000313" key="5">
    <source>
        <dbReference type="Proteomes" id="UP001139104"/>
    </source>
</evidence>
<keyword evidence="5" id="KW-1185">Reference proteome</keyword>
<name>A0ABS9ZB90_9HYPH</name>
<dbReference type="InterPro" id="IPR039261">
    <property type="entry name" value="FNR_nucleotide-bd"/>
</dbReference>
<feature type="domain" description="FAD-binding FR-type" evidence="3">
    <location>
        <begin position="107"/>
        <end position="213"/>
    </location>
</feature>
<dbReference type="InterPro" id="IPR001709">
    <property type="entry name" value="Flavoprot_Pyr_Nucl_cyt_Rdtase"/>
</dbReference>
<evidence type="ECO:0000259" key="3">
    <source>
        <dbReference type="PROSITE" id="PS51384"/>
    </source>
</evidence>
<dbReference type="InterPro" id="IPR036010">
    <property type="entry name" value="2Fe-2S_ferredoxin-like_sf"/>
</dbReference>
<dbReference type="PROSITE" id="PS51384">
    <property type="entry name" value="FAD_FR"/>
    <property type="match status" value="1"/>
</dbReference>
<dbReference type="InterPro" id="IPR017927">
    <property type="entry name" value="FAD-bd_FR_type"/>
</dbReference>
<proteinExistence type="predicted"/>
<dbReference type="PRINTS" id="PR00410">
    <property type="entry name" value="PHEHYDRXLASE"/>
</dbReference>
<dbReference type="PROSITE" id="PS51085">
    <property type="entry name" value="2FE2S_FER_2"/>
    <property type="match status" value="1"/>
</dbReference>
<dbReference type="Pfam" id="PF00970">
    <property type="entry name" value="FAD_binding_6"/>
    <property type="match status" value="1"/>
</dbReference>
<dbReference type="Pfam" id="PF00175">
    <property type="entry name" value="NAD_binding_1"/>
    <property type="match status" value="1"/>
</dbReference>
<dbReference type="PROSITE" id="PS00197">
    <property type="entry name" value="2FE2S_FER_1"/>
    <property type="match status" value="1"/>
</dbReference>
<sequence>MDPMHSITANFEDGASLCFECGAQEDILSAAMRQNVRLICQCRKAYCGSCKALCVEGDYEFGDRINIQVLPSDEEEKGIVVTCDTFPRSDLVLNFSYASDRLGEAVVGSLSGRVQSVRLLSDTVYQLVLQALDEVTGTPVRVDFVPGQYVEIAIPDTQEARAFSVANLPNEDGVLEFLIRKVPGGRFASYLEKSAAPGQAVNMRGPLGEFTFKMNGQTMVEDFHLHESGRVQAFVGGSTGLAPLVSMLRELHRKGYPGESHLFFGMQDSATMFYETELRELAASMPNLTLHLAMMDPPLGWSGYVGHSVGAFETHFAGVNEQPEVYLCGPAPMVAAAQASCARLGIPGELIHLEEFVASGG</sequence>
<evidence type="ECO:0000259" key="2">
    <source>
        <dbReference type="PROSITE" id="PS51085"/>
    </source>
</evidence>
<dbReference type="Pfam" id="PF00111">
    <property type="entry name" value="Fer2"/>
    <property type="match status" value="1"/>
</dbReference>
<dbReference type="SUPFAM" id="SSF54292">
    <property type="entry name" value="2Fe-2S ferredoxin-like"/>
    <property type="match status" value="1"/>
</dbReference>
<dbReference type="Proteomes" id="UP001139104">
    <property type="component" value="Unassembled WGS sequence"/>
</dbReference>